<feature type="transmembrane region" description="Helical" evidence="5">
    <location>
        <begin position="257"/>
        <end position="276"/>
    </location>
</feature>
<organism evidence="7 8">
    <name type="scientific">Faucicola atlantae</name>
    <dbReference type="NCBI Taxonomy" id="34059"/>
    <lineage>
        <taxon>Bacteria</taxon>
        <taxon>Pseudomonadati</taxon>
        <taxon>Pseudomonadota</taxon>
        <taxon>Gammaproteobacteria</taxon>
        <taxon>Moraxellales</taxon>
        <taxon>Moraxellaceae</taxon>
        <taxon>Faucicola</taxon>
    </lineage>
</organism>
<keyword evidence="3 5" id="KW-1133">Transmembrane helix</keyword>
<feature type="domain" description="Sodium/calcium exchanger membrane region" evidence="6">
    <location>
        <begin position="223"/>
        <end position="365"/>
    </location>
</feature>
<comment type="subcellular location">
    <subcellularLocation>
        <location evidence="1">Membrane</location>
        <topology evidence="1">Multi-pass membrane protein</topology>
    </subcellularLocation>
</comment>
<evidence type="ECO:0000256" key="3">
    <source>
        <dbReference type="ARBA" id="ARBA00022989"/>
    </source>
</evidence>
<dbReference type="PANTHER" id="PTHR37958">
    <property type="entry name" value="SODIUM-POTASSIUM/PROTON ANTIPORTER CHAA"/>
    <property type="match status" value="1"/>
</dbReference>
<feature type="transmembrane region" description="Helical" evidence="5">
    <location>
        <begin position="109"/>
        <end position="131"/>
    </location>
</feature>
<feature type="transmembrane region" description="Helical" evidence="5">
    <location>
        <begin position="347"/>
        <end position="366"/>
    </location>
</feature>
<dbReference type="InterPro" id="IPR052946">
    <property type="entry name" value="Alkaline_pH_Ca-Antiporter"/>
</dbReference>
<keyword evidence="4 5" id="KW-0472">Membrane</keyword>
<feature type="domain" description="Sodium/calcium exchanger membrane region" evidence="6">
    <location>
        <begin position="46"/>
        <end position="196"/>
    </location>
</feature>
<feature type="transmembrane region" description="Helical" evidence="5">
    <location>
        <begin position="42"/>
        <end position="61"/>
    </location>
</feature>
<dbReference type="EMBL" id="LZMZ01000031">
    <property type="protein sequence ID" value="OBX76333.1"/>
    <property type="molecule type" value="Genomic_DNA"/>
</dbReference>
<gene>
    <name evidence="7" type="ORF">A9308_08470</name>
</gene>
<evidence type="ECO:0000256" key="5">
    <source>
        <dbReference type="SAM" id="Phobius"/>
    </source>
</evidence>
<feature type="transmembrane region" description="Helical" evidence="5">
    <location>
        <begin position="220"/>
        <end position="245"/>
    </location>
</feature>
<protein>
    <submittedName>
        <fullName evidence="7">Ionic transporter y4hA</fullName>
    </submittedName>
</protein>
<accession>A0A1B8QAG9</accession>
<dbReference type="RefSeq" id="WP_067237590.1">
    <property type="nucleotide sequence ID" value="NZ_CP171132.1"/>
</dbReference>
<proteinExistence type="predicted"/>
<evidence type="ECO:0000256" key="2">
    <source>
        <dbReference type="ARBA" id="ARBA00022692"/>
    </source>
</evidence>
<evidence type="ECO:0000256" key="1">
    <source>
        <dbReference type="ARBA" id="ARBA00004141"/>
    </source>
</evidence>
<feature type="transmembrane region" description="Helical" evidence="5">
    <location>
        <begin position="288"/>
        <end position="311"/>
    </location>
</feature>
<evidence type="ECO:0000259" key="6">
    <source>
        <dbReference type="Pfam" id="PF01699"/>
    </source>
</evidence>
<reference evidence="7 8" key="1">
    <citation type="submission" date="2016-06" db="EMBL/GenBank/DDBJ databases">
        <title>Draft genome of Moraxella atlantae CCUG 66109.</title>
        <authorList>
            <person name="Salva-Serra F."/>
            <person name="Engstrom-Jakobsson H."/>
            <person name="Thorell K."/>
            <person name="Gonzales-Siles L."/>
            <person name="Karlsson R."/>
            <person name="Boulund F."/>
            <person name="Engstrand L."/>
            <person name="Kristiansson E."/>
            <person name="Moore E."/>
        </authorList>
    </citation>
    <scope>NUCLEOTIDE SEQUENCE [LARGE SCALE GENOMIC DNA]</scope>
    <source>
        <strain evidence="7 8">CCUG 66109</strain>
    </source>
</reference>
<dbReference type="GO" id="GO:0015386">
    <property type="term" value="F:potassium:proton antiporter activity"/>
    <property type="evidence" value="ECO:0007669"/>
    <property type="project" value="TreeGrafter"/>
</dbReference>
<dbReference type="PANTHER" id="PTHR37958:SF1">
    <property type="entry name" value="SODIUM-POTASSIUM_PROTON ANTIPORTER CHAA"/>
    <property type="match status" value="1"/>
</dbReference>
<feature type="transmembrane region" description="Helical" evidence="5">
    <location>
        <begin position="12"/>
        <end position="36"/>
    </location>
</feature>
<dbReference type="GO" id="GO:0015385">
    <property type="term" value="F:sodium:proton antiporter activity"/>
    <property type="evidence" value="ECO:0007669"/>
    <property type="project" value="TreeGrafter"/>
</dbReference>
<dbReference type="STRING" id="34059.A9308_08470"/>
<sequence>MTKKTWLNHRFDINLPVWTVVAPVLAIGLLSLLLLFHPAHGLIDAVTAVLLMASVFAAVHHAEVIAHRVGEPFGTLVLAVAVTLIEVALIVVLMSGSPIEDRAVLARDTVFAAVMLVFNGIIGLCLLIGGLRNFVQKYELEGVNKAVGVLLTMSLIVFILPNFTESTGGGLMLHSQAIFIGISSFILYAAFIFTQTVRHRDYFIASEGEDNHLTDNMRTVVVSAVWLVLALVAVVGLAKMLSPLIEATVNDFGLPKIIIGIIIAALVLLPESVAAVKAAYNNRLQVSLNLALGSAMACIGLTIPTIVALTAFTGDPLVLGLTAKYSLMLIITLVITSNTLRTGKTTFFSGVVHLVLLATFIFFSIVP</sequence>
<evidence type="ECO:0000313" key="7">
    <source>
        <dbReference type="EMBL" id="OBX76333.1"/>
    </source>
</evidence>
<keyword evidence="2 5" id="KW-0812">Transmembrane</keyword>
<name>A0A1B8QAG9_9GAMM</name>
<feature type="transmembrane region" description="Helical" evidence="5">
    <location>
        <begin position="143"/>
        <end position="161"/>
    </location>
</feature>
<dbReference type="InterPro" id="IPR004837">
    <property type="entry name" value="NaCa_Exmemb"/>
</dbReference>
<dbReference type="GO" id="GO:0005886">
    <property type="term" value="C:plasma membrane"/>
    <property type="evidence" value="ECO:0007669"/>
    <property type="project" value="TreeGrafter"/>
</dbReference>
<dbReference type="Proteomes" id="UP000092508">
    <property type="component" value="Unassembled WGS sequence"/>
</dbReference>
<evidence type="ECO:0000313" key="8">
    <source>
        <dbReference type="Proteomes" id="UP000092508"/>
    </source>
</evidence>
<evidence type="ECO:0000256" key="4">
    <source>
        <dbReference type="ARBA" id="ARBA00023136"/>
    </source>
</evidence>
<dbReference type="OrthoDB" id="9787814at2"/>
<feature type="transmembrane region" description="Helical" evidence="5">
    <location>
        <begin position="317"/>
        <end position="335"/>
    </location>
</feature>
<feature type="transmembrane region" description="Helical" evidence="5">
    <location>
        <begin position="73"/>
        <end position="97"/>
    </location>
</feature>
<comment type="caution">
    <text evidence="7">The sequence shown here is derived from an EMBL/GenBank/DDBJ whole genome shotgun (WGS) entry which is preliminary data.</text>
</comment>
<dbReference type="Pfam" id="PF01699">
    <property type="entry name" value="Na_Ca_ex"/>
    <property type="match status" value="2"/>
</dbReference>
<dbReference type="AlphaFoldDB" id="A0A1B8QAG9"/>
<feature type="transmembrane region" description="Helical" evidence="5">
    <location>
        <begin position="173"/>
        <end position="193"/>
    </location>
</feature>